<sequence length="262" mass="28587">MADADTLLRDGDVDAARSALVDIVRTKPGDQTARMFLFQLLAVSGEYDKALKQLESLVHLSPEAQMLGVTYNQAIGGEKQRADVFAGKADLPLHAGEGGWAEGVAKGISLIARGDVEGGIAARDEAFDNAPDMPGTFDGTAIEWIADADSRFGPTFEAIIGGRYGLMPFDEVEWIRSEGPRDLRDMIWYPVQIGFRNGQSGAAFLPARYPGTDTDGTNDQKLARVTDWQEREWGDAGIGQRLWTLSDGTDKGIFELRNLEFD</sequence>
<name>A0A7Y9XX70_9SPHN</name>
<keyword evidence="2" id="KW-1185">Reference proteome</keyword>
<evidence type="ECO:0000313" key="1">
    <source>
        <dbReference type="EMBL" id="NYH96070.1"/>
    </source>
</evidence>
<dbReference type="SUPFAM" id="SSF144059">
    <property type="entry name" value="ImpE-like"/>
    <property type="match status" value="1"/>
</dbReference>
<accession>A0A7Y9XX70</accession>
<dbReference type="Gene3D" id="1.25.40.10">
    <property type="entry name" value="Tetratricopeptide repeat domain"/>
    <property type="match status" value="1"/>
</dbReference>
<dbReference type="InterPro" id="IPR011990">
    <property type="entry name" value="TPR-like_helical_dom_sf"/>
</dbReference>
<organism evidence="1 2">
    <name type="scientific">Novosphingobium marinum</name>
    <dbReference type="NCBI Taxonomy" id="1514948"/>
    <lineage>
        <taxon>Bacteria</taxon>
        <taxon>Pseudomonadati</taxon>
        <taxon>Pseudomonadota</taxon>
        <taxon>Alphaproteobacteria</taxon>
        <taxon>Sphingomonadales</taxon>
        <taxon>Sphingomonadaceae</taxon>
        <taxon>Novosphingobium</taxon>
    </lineage>
</organism>
<evidence type="ECO:0000313" key="2">
    <source>
        <dbReference type="Proteomes" id="UP000522081"/>
    </source>
</evidence>
<dbReference type="Pfam" id="PF14559">
    <property type="entry name" value="TPR_19"/>
    <property type="match status" value="1"/>
</dbReference>
<dbReference type="AlphaFoldDB" id="A0A7Y9XX70"/>
<proteinExistence type="predicted"/>
<dbReference type="InterPro" id="IPR009211">
    <property type="entry name" value="TagJ"/>
</dbReference>
<reference evidence="1 2" key="1">
    <citation type="submission" date="2020-07" db="EMBL/GenBank/DDBJ databases">
        <title>Genomic Encyclopedia of Type Strains, Phase IV (KMG-IV): sequencing the most valuable type-strain genomes for metagenomic binning, comparative biology and taxonomic classification.</title>
        <authorList>
            <person name="Goeker M."/>
        </authorList>
    </citation>
    <scope>NUCLEOTIDE SEQUENCE [LARGE SCALE GENOMIC DNA]</scope>
    <source>
        <strain evidence="1 2">DSM 29043</strain>
    </source>
</reference>
<dbReference type="Proteomes" id="UP000522081">
    <property type="component" value="Unassembled WGS sequence"/>
</dbReference>
<dbReference type="RefSeq" id="WP_179407918.1">
    <property type="nucleotide sequence ID" value="NZ_BMGF01000004.1"/>
</dbReference>
<dbReference type="PIRSF" id="PIRSF029288">
    <property type="entry name" value="SciE_ImpE"/>
    <property type="match status" value="1"/>
</dbReference>
<protein>
    <submittedName>
        <fullName evidence="1">Type VI secretion system protein ImpE</fullName>
    </submittedName>
</protein>
<dbReference type="Pfam" id="PF07024">
    <property type="entry name" value="ImpE"/>
    <property type="match status" value="1"/>
</dbReference>
<gene>
    <name evidence="1" type="ORF">FHS75_002402</name>
</gene>
<dbReference type="EMBL" id="JACBZF010000004">
    <property type="protein sequence ID" value="NYH96070.1"/>
    <property type="molecule type" value="Genomic_DNA"/>
</dbReference>
<comment type="caution">
    <text evidence="1">The sequence shown here is derived from an EMBL/GenBank/DDBJ whole genome shotgun (WGS) entry which is preliminary data.</text>
</comment>